<keyword evidence="3" id="KW-1185">Reference proteome</keyword>
<dbReference type="RefSeq" id="WP_097408050.1">
    <property type="nucleotide sequence ID" value="NZ_CP137744.1"/>
</dbReference>
<protein>
    <submittedName>
        <fullName evidence="2">Contact-dependent growth inhibition system immunity protein</fullName>
    </submittedName>
</protein>
<proteinExistence type="predicted"/>
<evidence type="ECO:0000313" key="2">
    <source>
        <dbReference type="EMBL" id="WOZ75690.1"/>
    </source>
</evidence>
<feature type="domain" description="CdiI immunity protein" evidence="1">
    <location>
        <begin position="4"/>
        <end position="90"/>
    </location>
</feature>
<dbReference type="EMBL" id="CP137744">
    <property type="protein sequence ID" value="WOZ75690.1"/>
    <property type="molecule type" value="Genomic_DNA"/>
</dbReference>
<dbReference type="Pfam" id="PF18593">
    <property type="entry name" value="CdiI_2"/>
    <property type="match status" value="1"/>
</dbReference>
<name>A0ABZ0MLK3_9ENTR</name>
<organism evidence="2 3">
    <name type="scientific">Kosakonia sacchari</name>
    <dbReference type="NCBI Taxonomy" id="1158459"/>
    <lineage>
        <taxon>Bacteria</taxon>
        <taxon>Pseudomonadati</taxon>
        <taxon>Pseudomonadota</taxon>
        <taxon>Gammaproteobacteria</taxon>
        <taxon>Enterobacterales</taxon>
        <taxon>Enterobacteriaceae</taxon>
        <taxon>Kosakonia</taxon>
    </lineage>
</organism>
<reference evidence="2 3" key="1">
    <citation type="submission" date="2023-10" db="EMBL/GenBank/DDBJ databases">
        <title>Genome sequencing of the isolated polysaccharide-producing bacterium Kosakonia sacchari KS2022.</title>
        <authorList>
            <person name="Yi X."/>
        </authorList>
    </citation>
    <scope>NUCLEOTIDE SEQUENCE [LARGE SCALE GENOMIC DNA]</scope>
    <source>
        <strain evidence="2 3">KS2022</strain>
    </source>
</reference>
<evidence type="ECO:0000259" key="1">
    <source>
        <dbReference type="Pfam" id="PF18593"/>
    </source>
</evidence>
<evidence type="ECO:0000313" key="3">
    <source>
        <dbReference type="Proteomes" id="UP001302368"/>
    </source>
</evidence>
<dbReference type="InterPro" id="IPR041129">
    <property type="entry name" value="CdiI_2"/>
</dbReference>
<dbReference type="Proteomes" id="UP001302368">
    <property type="component" value="Chromosome"/>
</dbReference>
<gene>
    <name evidence="2" type="ORF">Q8Y70_13800</name>
</gene>
<sequence length="96" mass="11295">MQKNYETLRKLIVVFFGPDYQMFGENIEEVMATYIEMENELAIRNLRQQTSKLLSLQTDEELNSIMTALAERQFMPAAWGETWRSFLQKIMLNLPG</sequence>
<accession>A0ABZ0MLK3</accession>